<dbReference type="STRING" id="1842532.A7E78_01595"/>
<dbReference type="KEGG" id="pef:A7E78_01595"/>
<dbReference type="GO" id="GO:0016020">
    <property type="term" value="C:membrane"/>
    <property type="evidence" value="ECO:0007669"/>
    <property type="project" value="UniProtKB-SubCell"/>
</dbReference>
<dbReference type="OrthoDB" id="9808602at2"/>
<dbReference type="Pfam" id="PF13727">
    <property type="entry name" value="CoA_binding_3"/>
    <property type="match status" value="1"/>
</dbReference>
<keyword evidence="3 9" id="KW-0808">Transferase</keyword>
<protein>
    <submittedName>
        <fullName evidence="9">UDP-phosphate galactose phosphotransferase</fullName>
    </submittedName>
</protein>
<evidence type="ECO:0000256" key="5">
    <source>
        <dbReference type="ARBA" id="ARBA00022989"/>
    </source>
</evidence>
<name>A0A1L3GLW4_9BACT</name>
<evidence type="ECO:0000313" key="10">
    <source>
        <dbReference type="Proteomes" id="UP000182517"/>
    </source>
</evidence>
<keyword evidence="4 7" id="KW-0812">Transmembrane</keyword>
<evidence type="ECO:0000256" key="4">
    <source>
        <dbReference type="ARBA" id="ARBA00022692"/>
    </source>
</evidence>
<dbReference type="InterPro" id="IPR003362">
    <property type="entry name" value="Bact_transf"/>
</dbReference>
<dbReference type="InterPro" id="IPR017475">
    <property type="entry name" value="EPS_sugar_tfrase"/>
</dbReference>
<dbReference type="PANTHER" id="PTHR30576:SF10">
    <property type="entry name" value="SLL5057 PROTEIN"/>
    <property type="match status" value="1"/>
</dbReference>
<organism evidence="9 10">
    <name type="scientific">Syntrophotalea acetylenivorans</name>
    <dbReference type="NCBI Taxonomy" id="1842532"/>
    <lineage>
        <taxon>Bacteria</taxon>
        <taxon>Pseudomonadati</taxon>
        <taxon>Thermodesulfobacteriota</taxon>
        <taxon>Desulfuromonadia</taxon>
        <taxon>Desulfuromonadales</taxon>
        <taxon>Syntrophotaleaceae</taxon>
        <taxon>Syntrophotalea</taxon>
    </lineage>
</organism>
<dbReference type="Gene3D" id="3.40.50.720">
    <property type="entry name" value="NAD(P)-binding Rossmann-like Domain"/>
    <property type="match status" value="1"/>
</dbReference>
<comment type="subcellular location">
    <subcellularLocation>
        <location evidence="1">Membrane</location>
        <topology evidence="1">Multi-pass membrane protein</topology>
    </subcellularLocation>
</comment>
<evidence type="ECO:0000256" key="1">
    <source>
        <dbReference type="ARBA" id="ARBA00004141"/>
    </source>
</evidence>
<evidence type="ECO:0000256" key="3">
    <source>
        <dbReference type="ARBA" id="ARBA00022679"/>
    </source>
</evidence>
<feature type="transmembrane region" description="Helical" evidence="7">
    <location>
        <begin position="106"/>
        <end position="127"/>
    </location>
</feature>
<evidence type="ECO:0000256" key="2">
    <source>
        <dbReference type="ARBA" id="ARBA00006464"/>
    </source>
</evidence>
<dbReference type="EMBL" id="CP015519">
    <property type="protein sequence ID" value="APG26668.1"/>
    <property type="molecule type" value="Genomic_DNA"/>
</dbReference>
<sequence length="470" mass="54236">MLRQQAKLFNKLSICVDTFIICTSLLLAYHVRIFFNGNLLPLDNYLWVLVIVIPIWFYLLKLNGLYSSIRRWSIFDIVSKLFNVHLLGGLLTASIIYFVDRDQYSRGLYLAFLGTSFLLLSLVKVIVRMGLGFCRRRGVNTRHLLIVGTREKARRLHQLVEQHEAWGLVVAGFVQVGGAQVQDEVEGHKVLGQVDELLTICKTKRIDEVIFCLPKDFIVDAEAYLQELEELGVTVRMVLDFYDFSFYRRELSFFHDELPILTYHPKAFEGQQLFVKRSLDILGALCGLGITAILFPFIVMAIKSDSSGPIFFGQQRIGENGRTFRCWKFRSMFVDAEERKKELLAQNEMNGAIFKIKDDPRITKVGSFLRKTSLDELPQFWNVLKGDMSLVGTRPPTPDEVAQYENWHRRRISIKPGITGMWQTSGRNRIEDFDEIVRLDLHYIDNWSIWLDILILFKTVKAVLVGSGSY</sequence>
<keyword evidence="5 7" id="KW-1133">Transmembrane helix</keyword>
<feature type="transmembrane region" description="Helical" evidence="7">
    <location>
        <begin position="281"/>
        <end position="302"/>
    </location>
</feature>
<accession>A0A1L3GLW4</accession>
<comment type="similarity">
    <text evidence="2">Belongs to the bacterial sugar transferase family.</text>
</comment>
<keyword evidence="10" id="KW-1185">Reference proteome</keyword>
<proteinExistence type="inferred from homology"/>
<reference evidence="9 10" key="1">
    <citation type="journal article" date="2017" name="Genome Announc.">
        <title>Complete Genome Sequences of Two Acetylene-Fermenting Pelobacter acetylenicus Strains.</title>
        <authorList>
            <person name="Sutton J.M."/>
            <person name="Baesman S.M."/>
            <person name="Fierst J.L."/>
            <person name="Poret-Peterson A.T."/>
            <person name="Oremland R.S."/>
            <person name="Dunlap D.S."/>
            <person name="Akob D.M."/>
        </authorList>
    </citation>
    <scope>NUCLEOTIDE SEQUENCE [LARGE SCALE GENOMIC DNA]</scope>
    <source>
        <strain evidence="9 10">SFB93</strain>
    </source>
</reference>
<dbReference type="NCBIfam" id="TIGR03025">
    <property type="entry name" value="EPS_sugtrans"/>
    <property type="match status" value="1"/>
</dbReference>
<feature type="domain" description="Bacterial sugar transferase" evidence="8">
    <location>
        <begin position="276"/>
        <end position="464"/>
    </location>
</feature>
<feature type="transmembrane region" description="Helical" evidence="7">
    <location>
        <begin position="81"/>
        <end position="100"/>
    </location>
</feature>
<dbReference type="AlphaFoldDB" id="A0A1L3GLW4"/>
<evidence type="ECO:0000256" key="6">
    <source>
        <dbReference type="ARBA" id="ARBA00023136"/>
    </source>
</evidence>
<dbReference type="InterPro" id="IPR036291">
    <property type="entry name" value="NAD(P)-bd_dom_sf"/>
</dbReference>
<dbReference type="RefSeq" id="WP_072282628.1">
    <property type="nucleotide sequence ID" value="NZ_CP015519.1"/>
</dbReference>
<dbReference type="GO" id="GO:0016780">
    <property type="term" value="F:phosphotransferase activity, for other substituted phosphate groups"/>
    <property type="evidence" value="ECO:0007669"/>
    <property type="project" value="TreeGrafter"/>
</dbReference>
<evidence type="ECO:0000259" key="8">
    <source>
        <dbReference type="Pfam" id="PF02397"/>
    </source>
</evidence>
<dbReference type="PANTHER" id="PTHR30576">
    <property type="entry name" value="COLANIC BIOSYNTHESIS UDP-GLUCOSE LIPID CARRIER TRANSFERASE"/>
    <property type="match status" value="1"/>
</dbReference>
<dbReference type="Pfam" id="PF02397">
    <property type="entry name" value="Bac_transf"/>
    <property type="match status" value="1"/>
</dbReference>
<gene>
    <name evidence="9" type="ORF">A7E78_01595</name>
</gene>
<feature type="transmembrane region" description="Helical" evidence="7">
    <location>
        <begin position="44"/>
        <end position="60"/>
    </location>
</feature>
<evidence type="ECO:0000256" key="7">
    <source>
        <dbReference type="SAM" id="Phobius"/>
    </source>
</evidence>
<keyword evidence="6 7" id="KW-0472">Membrane</keyword>
<dbReference type="SUPFAM" id="SSF51735">
    <property type="entry name" value="NAD(P)-binding Rossmann-fold domains"/>
    <property type="match status" value="1"/>
</dbReference>
<feature type="transmembrane region" description="Helical" evidence="7">
    <location>
        <begin position="12"/>
        <end position="32"/>
    </location>
</feature>
<evidence type="ECO:0000313" key="9">
    <source>
        <dbReference type="EMBL" id="APG26668.1"/>
    </source>
</evidence>
<dbReference type="Proteomes" id="UP000182517">
    <property type="component" value="Chromosome"/>
</dbReference>